<evidence type="ECO:0000256" key="1">
    <source>
        <dbReference type="ARBA" id="ARBA00005662"/>
    </source>
</evidence>
<evidence type="ECO:0000256" key="2">
    <source>
        <dbReference type="SAM" id="MobiDB-lite"/>
    </source>
</evidence>
<keyword evidence="5" id="KW-1185">Reference proteome</keyword>
<dbReference type="EMBL" id="JAUMKJ010000017">
    <property type="protein sequence ID" value="MDO3678426.1"/>
    <property type="molecule type" value="Genomic_DNA"/>
</dbReference>
<evidence type="ECO:0000313" key="5">
    <source>
        <dbReference type="Proteomes" id="UP001168883"/>
    </source>
</evidence>
<dbReference type="RefSeq" id="WP_302878872.1">
    <property type="nucleotide sequence ID" value="NZ_JAUMKJ010000017.1"/>
</dbReference>
<gene>
    <name evidence="4" type="ORF">Q3C12_15550</name>
</gene>
<feature type="region of interest" description="Disordered" evidence="2">
    <location>
        <begin position="379"/>
        <end position="546"/>
    </location>
</feature>
<name>A0ABT8VBQ0_9BACL</name>
<protein>
    <submittedName>
        <fullName evidence="4">CapA family protein</fullName>
    </submittedName>
</protein>
<accession>A0ABT8VBQ0</accession>
<dbReference type="InterPro" id="IPR029052">
    <property type="entry name" value="Metallo-depent_PP-like"/>
</dbReference>
<dbReference type="PANTHER" id="PTHR33393">
    <property type="entry name" value="POLYGLUTAMINE SYNTHESIS ACCESSORY PROTEIN RV0574C-RELATED"/>
    <property type="match status" value="1"/>
</dbReference>
<proteinExistence type="inferred from homology"/>
<dbReference type="InterPro" id="IPR052169">
    <property type="entry name" value="CW_Biosynth-Accessory"/>
</dbReference>
<dbReference type="SUPFAM" id="SSF56300">
    <property type="entry name" value="Metallo-dependent phosphatases"/>
    <property type="match status" value="1"/>
</dbReference>
<sequence>MLSLITVGAFVYLLQKLDPPQEGNKGGGLALPPKTEALSKPPAATNPGVTPEKPPAAEAGGGAATPPPEQSPRVSLTFVGDVMFGSKVDDLLQKNGYDYPYKYVKPYLEKADITVANLETPITTRGAAQEKEYVYRSSPKALPELKRAGVDLVNLANNHSMDYGVEGLLDTLGYLEAQDIKRVGAGRNADEAYEHVIIEQKGMKIAFLGFSRVIPDTSWYAGQSKPGMAETYSTKLAFEAIGKARAEADLVVVIAHWGEERKAYPVKSQTDLARQYIDQGADLIVASHPHVVQGFEQYKGKWIAYSMGNFIFTTNDNPNTWESMILEASCTKERSCDLSMVPILTKWAQPVPMVDGDRDKLFEKLTNLSVNAQIDKEGRITLGPTRTIPSIPSEPDPDEKPPVKKESGIGDGTSKAAVKPPADGTKKPADSGKAADSKKAETGKKQQSAEKTPETGKKTDANKAPAGKTGESGKTQGTGKNTEGKNTEGKKTTNDAKSSESGKKSSESTKKSAEDPKKSTDSKKTNESSKSSGEARKTEEDQKTSR</sequence>
<dbReference type="Proteomes" id="UP001168883">
    <property type="component" value="Unassembled WGS sequence"/>
</dbReference>
<feature type="compositionally biased region" description="Basic and acidic residues" evidence="2">
    <location>
        <begin position="424"/>
        <end position="461"/>
    </location>
</feature>
<comment type="similarity">
    <text evidence="1">Belongs to the CapA family.</text>
</comment>
<dbReference type="Gene3D" id="3.60.21.10">
    <property type="match status" value="1"/>
</dbReference>
<dbReference type="SMART" id="SM00854">
    <property type="entry name" value="PGA_cap"/>
    <property type="match status" value="1"/>
</dbReference>
<dbReference type="PANTHER" id="PTHR33393:SF13">
    <property type="entry name" value="PGA BIOSYNTHESIS PROTEIN CAPA"/>
    <property type="match status" value="1"/>
</dbReference>
<feature type="domain" description="Capsule synthesis protein CapA" evidence="3">
    <location>
        <begin position="75"/>
        <end position="314"/>
    </location>
</feature>
<dbReference type="InterPro" id="IPR019079">
    <property type="entry name" value="Capsule_synth_CapA"/>
</dbReference>
<evidence type="ECO:0000259" key="3">
    <source>
        <dbReference type="SMART" id="SM00854"/>
    </source>
</evidence>
<reference evidence="4" key="1">
    <citation type="submission" date="2023-07" db="EMBL/GenBank/DDBJ databases">
        <authorList>
            <person name="Aktuganov G."/>
            <person name="Boyko T."/>
            <person name="Delegan Y."/>
            <person name="Galimzianova N."/>
            <person name="Gilvanova E."/>
            <person name="Korobov V."/>
            <person name="Kuzmina L."/>
            <person name="Melentiev A."/>
            <person name="Milman P."/>
            <person name="Ryabova A."/>
            <person name="Stupak E."/>
            <person name="Yasakov T."/>
            <person name="Zharikova N."/>
            <person name="Zhurenko E."/>
        </authorList>
    </citation>
    <scope>NUCLEOTIDE SEQUENCE</scope>
    <source>
        <strain evidence="4">IB-739</strain>
    </source>
</reference>
<organism evidence="4 5">
    <name type="scientific">Paenibacillus ehimensis</name>
    <dbReference type="NCBI Taxonomy" id="79264"/>
    <lineage>
        <taxon>Bacteria</taxon>
        <taxon>Bacillati</taxon>
        <taxon>Bacillota</taxon>
        <taxon>Bacilli</taxon>
        <taxon>Bacillales</taxon>
        <taxon>Paenibacillaceae</taxon>
        <taxon>Paenibacillus</taxon>
    </lineage>
</organism>
<evidence type="ECO:0000313" key="4">
    <source>
        <dbReference type="EMBL" id="MDO3678426.1"/>
    </source>
</evidence>
<dbReference type="CDD" id="cd07381">
    <property type="entry name" value="MPP_CapA"/>
    <property type="match status" value="1"/>
</dbReference>
<feature type="compositionally biased region" description="Basic and acidic residues" evidence="2">
    <location>
        <begin position="398"/>
        <end position="408"/>
    </location>
</feature>
<feature type="region of interest" description="Disordered" evidence="2">
    <location>
        <begin position="20"/>
        <end position="72"/>
    </location>
</feature>
<comment type="caution">
    <text evidence="4">The sequence shown here is derived from an EMBL/GenBank/DDBJ whole genome shotgun (WGS) entry which is preliminary data.</text>
</comment>
<dbReference type="Pfam" id="PF09587">
    <property type="entry name" value="PGA_cap"/>
    <property type="match status" value="1"/>
</dbReference>
<feature type="compositionally biased region" description="Basic and acidic residues" evidence="2">
    <location>
        <begin position="482"/>
        <end position="546"/>
    </location>
</feature>